<evidence type="ECO:0000313" key="1">
    <source>
        <dbReference type="EMBL" id="SMB83370.1"/>
    </source>
</evidence>
<keyword evidence="2" id="KW-1185">Reference proteome</keyword>
<dbReference type="Proteomes" id="UP000192582">
    <property type="component" value="Unassembled WGS sequence"/>
</dbReference>
<gene>
    <name evidence="1" type="ORF">SAMN00790413_04391</name>
</gene>
<protein>
    <submittedName>
        <fullName evidence="1">Uncharacterized protein</fullName>
    </submittedName>
</protein>
<evidence type="ECO:0000313" key="2">
    <source>
        <dbReference type="Proteomes" id="UP000192582"/>
    </source>
</evidence>
<sequence length="129" mass="14641">MQQPFYEYGAELLTLMKEVQNRHPDSPVVIGDLLELMRPRHPEATARALRSAVCTLKREGLVEHQGPGLYRFPPLNPESRRTAFLTYGDAACQPVPNFLEPPLHGFPVYWVAHSMRRSPYPQHVPEPAG</sequence>
<name>A0A1W1UQM4_9DEIO</name>
<dbReference type="AlphaFoldDB" id="A0A1W1UQM4"/>
<organism evidence="1 2">
    <name type="scientific">Deinococcus hopiensis KR-140</name>
    <dbReference type="NCBI Taxonomy" id="695939"/>
    <lineage>
        <taxon>Bacteria</taxon>
        <taxon>Thermotogati</taxon>
        <taxon>Deinococcota</taxon>
        <taxon>Deinococci</taxon>
        <taxon>Deinococcales</taxon>
        <taxon>Deinococcaceae</taxon>
        <taxon>Deinococcus</taxon>
    </lineage>
</organism>
<accession>A0A1W1UQM4</accession>
<proteinExistence type="predicted"/>
<reference evidence="1 2" key="1">
    <citation type="submission" date="2017-04" db="EMBL/GenBank/DDBJ databases">
        <authorList>
            <person name="Afonso C.L."/>
            <person name="Miller P.J."/>
            <person name="Scott M.A."/>
            <person name="Spackman E."/>
            <person name="Goraichik I."/>
            <person name="Dimitrov K.M."/>
            <person name="Suarez D.L."/>
            <person name="Swayne D.E."/>
        </authorList>
    </citation>
    <scope>NUCLEOTIDE SEQUENCE [LARGE SCALE GENOMIC DNA]</scope>
    <source>
        <strain evidence="1 2">KR-140</strain>
    </source>
</reference>
<dbReference type="EMBL" id="FWWU01000006">
    <property type="protein sequence ID" value="SMB83370.1"/>
    <property type="molecule type" value="Genomic_DNA"/>
</dbReference>